<keyword evidence="2 9" id="KW-0808">Transferase</keyword>
<protein>
    <recommendedName>
        <fullName evidence="9">Thiamine-phosphate synthase</fullName>
        <shortName evidence="9">TP synthase</shortName>
        <shortName evidence="9">TPS</shortName>
        <ecNumber evidence="9">2.5.1.3</ecNumber>
    </recommendedName>
    <alternativeName>
        <fullName evidence="9">Thiamine-phosphate pyrophosphorylase</fullName>
        <shortName evidence="9">TMP pyrophosphorylase</shortName>
        <shortName evidence="9">TMP-PPase</shortName>
    </alternativeName>
</protein>
<comment type="catalytic activity">
    <reaction evidence="8 9 10">
        <text>2-[(2R,5Z)-2-carboxy-4-methylthiazol-5(2H)-ylidene]ethyl phosphate + 4-amino-2-methyl-5-(diphosphooxymethyl)pyrimidine + 2 H(+) = thiamine phosphate + CO2 + diphosphate</text>
        <dbReference type="Rhea" id="RHEA:47844"/>
        <dbReference type="ChEBI" id="CHEBI:15378"/>
        <dbReference type="ChEBI" id="CHEBI:16526"/>
        <dbReference type="ChEBI" id="CHEBI:33019"/>
        <dbReference type="ChEBI" id="CHEBI:37575"/>
        <dbReference type="ChEBI" id="CHEBI:57841"/>
        <dbReference type="ChEBI" id="CHEBI:62899"/>
        <dbReference type="EC" id="2.5.1.3"/>
    </reaction>
</comment>
<keyword evidence="5 9" id="KW-0784">Thiamine biosynthesis</keyword>
<evidence type="ECO:0000256" key="8">
    <source>
        <dbReference type="ARBA" id="ARBA00047883"/>
    </source>
</evidence>
<feature type="binding site" evidence="9">
    <location>
        <position position="141"/>
    </location>
    <ligand>
        <name>4-amino-2-methyl-5-(diphosphooxymethyl)pyrimidine</name>
        <dbReference type="ChEBI" id="CHEBI:57841"/>
    </ligand>
</feature>
<comment type="cofactor">
    <cofactor evidence="9">
        <name>Mg(2+)</name>
        <dbReference type="ChEBI" id="CHEBI:18420"/>
    </cofactor>
    <text evidence="9">Binds 1 Mg(2+) ion per subunit.</text>
</comment>
<dbReference type="InterPro" id="IPR034291">
    <property type="entry name" value="TMP_synthase"/>
</dbReference>
<evidence type="ECO:0000313" key="13">
    <source>
        <dbReference type="EMBL" id="KRT53886.1"/>
    </source>
</evidence>
<dbReference type="UniPathway" id="UPA00060">
    <property type="reaction ID" value="UER00141"/>
</dbReference>
<dbReference type="GO" id="GO:0000287">
    <property type="term" value="F:magnesium ion binding"/>
    <property type="evidence" value="ECO:0007669"/>
    <property type="project" value="UniProtKB-UniRule"/>
</dbReference>
<feature type="binding site" evidence="9">
    <location>
        <position position="92"/>
    </location>
    <ligand>
        <name>Mg(2+)</name>
        <dbReference type="ChEBI" id="CHEBI:18420"/>
    </ligand>
</feature>
<keyword evidence="4 9" id="KW-0460">Magnesium</keyword>
<evidence type="ECO:0000256" key="5">
    <source>
        <dbReference type="ARBA" id="ARBA00022977"/>
    </source>
</evidence>
<accession>A0A0T5YUC6</accession>
<gene>
    <name evidence="9" type="primary">thiE</name>
    <name evidence="13" type="ORF">Ga0074115_101222</name>
    <name evidence="14" type="ORF">Ga0076813_16292</name>
</gene>
<dbReference type="AlphaFoldDB" id="A0A0T5YUC6"/>
<feature type="binding site" evidence="9">
    <location>
        <begin position="138"/>
        <end position="140"/>
    </location>
    <ligand>
        <name>2-[(2R,5Z)-2-carboxy-4-methylthiazol-5(2H)-ylidene]ethyl phosphate</name>
        <dbReference type="ChEBI" id="CHEBI:62899"/>
    </ligand>
</feature>
<evidence type="ECO:0000256" key="1">
    <source>
        <dbReference type="ARBA" id="ARBA00005165"/>
    </source>
</evidence>
<dbReference type="EC" id="2.5.1.3" evidence="9"/>
<comment type="caution">
    <text evidence="13">The sequence shown here is derived from an EMBL/GenBank/DDBJ whole genome shotgun (WGS) entry which is preliminary data.</text>
</comment>
<dbReference type="RefSeq" id="WP_057955374.1">
    <property type="nucleotide sequence ID" value="NZ_KQ556878.1"/>
</dbReference>
<feature type="binding site" evidence="9">
    <location>
        <position position="73"/>
    </location>
    <ligand>
        <name>Mg(2+)</name>
        <dbReference type="ChEBI" id="CHEBI:18420"/>
    </ligand>
</feature>
<evidence type="ECO:0000313" key="16">
    <source>
        <dbReference type="Proteomes" id="UP000051634"/>
    </source>
</evidence>
<comment type="caution">
    <text evidence="9">Lacks conserved residue(s) required for the propagation of feature annotation.</text>
</comment>
<dbReference type="NCBIfam" id="TIGR00693">
    <property type="entry name" value="thiE"/>
    <property type="match status" value="1"/>
</dbReference>
<dbReference type="GO" id="GO:0004789">
    <property type="term" value="F:thiamine-phosphate diphosphorylase activity"/>
    <property type="evidence" value="ECO:0007669"/>
    <property type="project" value="UniProtKB-UniRule"/>
</dbReference>
<feature type="binding site" evidence="9">
    <location>
        <position position="111"/>
    </location>
    <ligand>
        <name>4-amino-2-methyl-5-(diphosphooxymethyl)pyrimidine</name>
        <dbReference type="ChEBI" id="CHEBI:57841"/>
    </ligand>
</feature>
<dbReference type="CDD" id="cd00564">
    <property type="entry name" value="TMP_TenI"/>
    <property type="match status" value="1"/>
</dbReference>
<evidence type="ECO:0000313" key="14">
    <source>
        <dbReference type="EMBL" id="KRT59891.1"/>
    </source>
</evidence>
<comment type="catalytic activity">
    <reaction evidence="6 9 10">
        <text>4-methyl-5-(2-phosphooxyethyl)-thiazole + 4-amino-2-methyl-5-(diphosphooxymethyl)pyrimidine + H(+) = thiamine phosphate + diphosphate</text>
        <dbReference type="Rhea" id="RHEA:22328"/>
        <dbReference type="ChEBI" id="CHEBI:15378"/>
        <dbReference type="ChEBI" id="CHEBI:33019"/>
        <dbReference type="ChEBI" id="CHEBI:37575"/>
        <dbReference type="ChEBI" id="CHEBI:57841"/>
        <dbReference type="ChEBI" id="CHEBI:58296"/>
        <dbReference type="EC" id="2.5.1.3"/>
    </reaction>
</comment>
<evidence type="ECO:0000256" key="7">
    <source>
        <dbReference type="ARBA" id="ARBA00047851"/>
    </source>
</evidence>
<evidence type="ECO:0000256" key="10">
    <source>
        <dbReference type="RuleBase" id="RU003826"/>
    </source>
</evidence>
<dbReference type="InterPro" id="IPR013785">
    <property type="entry name" value="Aldolase_TIM"/>
</dbReference>
<dbReference type="STRING" id="54398.Ga0074115_101222"/>
<evidence type="ECO:0000256" key="11">
    <source>
        <dbReference type="RuleBase" id="RU004253"/>
    </source>
</evidence>
<feature type="domain" description="Thiamine phosphate synthase/TenI" evidence="12">
    <location>
        <begin position="10"/>
        <end position="191"/>
    </location>
</feature>
<dbReference type="PANTHER" id="PTHR20857">
    <property type="entry name" value="THIAMINE-PHOSPHATE PYROPHOSPHORYLASE"/>
    <property type="match status" value="1"/>
</dbReference>
<feature type="binding site" evidence="9">
    <location>
        <position position="168"/>
    </location>
    <ligand>
        <name>2-[(2R,5Z)-2-carboxy-4-methylthiazol-5(2H)-ylidene]ethyl phosphate</name>
        <dbReference type="ChEBI" id="CHEBI:62899"/>
    </ligand>
</feature>
<name>A0A0T5YUC6_9GAMM</name>
<comment type="pathway">
    <text evidence="1 9 11">Cofactor biosynthesis; thiamine diphosphate biosynthesis; thiamine phosphate from 4-amino-2-methyl-5-diphosphomethylpyrimidine and 4-methyl-5-(2-phosphoethyl)-thiazole: step 1/1.</text>
</comment>
<dbReference type="OrthoDB" id="9789949at2"/>
<dbReference type="GO" id="GO:0005737">
    <property type="term" value="C:cytoplasm"/>
    <property type="evidence" value="ECO:0007669"/>
    <property type="project" value="TreeGrafter"/>
</dbReference>
<evidence type="ECO:0000259" key="12">
    <source>
        <dbReference type="Pfam" id="PF02581"/>
    </source>
</evidence>
<dbReference type="SUPFAM" id="SSF51391">
    <property type="entry name" value="Thiamin phosphate synthase"/>
    <property type="match status" value="1"/>
</dbReference>
<sequence length="215" mass="22963">MTRDDRLHGLYAITDPKLGGGLPLPQQVEQALQGGARVIQYRDKGDDPVRRLAEARTLAGRCHRHNALLLINDDVALALASGADGVHLGRNDADIEQARAQLGERAIIGVSCYNQLQLAQQASAAGADYVAFGRFFPSQTKPGAVQAEPLLLHQARHEIALPLVAIGGITPENGRPLIDAGADMLAVIHAIFGQPDIKIVCQAFQSLFQAEDSPT</sequence>
<comment type="function">
    <text evidence="9">Condenses 4-methyl-5-(beta-hydroxyethyl)thiazole monophosphate (THZ-P) and 2-methyl-4-amino-5-hydroxymethyl pyrimidine pyrophosphate (HMP-PP) to form thiamine monophosphate (TMP).</text>
</comment>
<dbReference type="GO" id="GO:0009229">
    <property type="term" value="P:thiamine diphosphate biosynthetic process"/>
    <property type="evidence" value="ECO:0007669"/>
    <property type="project" value="UniProtKB-UniRule"/>
</dbReference>
<evidence type="ECO:0000313" key="15">
    <source>
        <dbReference type="Proteomes" id="UP000051276"/>
    </source>
</evidence>
<evidence type="ECO:0000256" key="2">
    <source>
        <dbReference type="ARBA" id="ARBA00022679"/>
    </source>
</evidence>
<keyword evidence="3 9" id="KW-0479">Metal-binding</keyword>
<evidence type="ECO:0000256" key="9">
    <source>
        <dbReference type="HAMAP-Rule" id="MF_00097"/>
    </source>
</evidence>
<feature type="binding site" evidence="9">
    <location>
        <begin position="40"/>
        <end position="44"/>
    </location>
    <ligand>
        <name>4-amino-2-methyl-5-(diphosphooxymethyl)pyrimidine</name>
        <dbReference type="ChEBI" id="CHEBI:57841"/>
    </ligand>
</feature>
<organism evidence="13 16">
    <name type="scientific">endosymbiont of Ridgeia piscesae</name>
    <dbReference type="NCBI Taxonomy" id="54398"/>
    <lineage>
        <taxon>Bacteria</taxon>
        <taxon>Pseudomonadati</taxon>
        <taxon>Pseudomonadota</taxon>
        <taxon>Gammaproteobacteria</taxon>
        <taxon>sulfur-oxidizing symbionts</taxon>
    </lineage>
</organism>
<evidence type="ECO:0000256" key="3">
    <source>
        <dbReference type="ARBA" id="ARBA00022723"/>
    </source>
</evidence>
<dbReference type="Gene3D" id="3.20.20.70">
    <property type="entry name" value="Aldolase class I"/>
    <property type="match status" value="1"/>
</dbReference>
<keyword evidence="16" id="KW-1185">Reference proteome</keyword>
<feature type="binding site" evidence="9">
    <location>
        <position position="72"/>
    </location>
    <ligand>
        <name>4-amino-2-methyl-5-(diphosphooxymethyl)pyrimidine</name>
        <dbReference type="ChEBI" id="CHEBI:57841"/>
    </ligand>
</feature>
<dbReference type="Proteomes" id="UP000051634">
    <property type="component" value="Unassembled WGS sequence"/>
</dbReference>
<dbReference type="Proteomes" id="UP000051276">
    <property type="component" value="Unassembled WGS sequence"/>
</dbReference>
<reference evidence="15 16" key="1">
    <citation type="submission" date="2015-11" db="EMBL/GenBank/DDBJ databases">
        <title>The genome of Candidatus Endoriftia persephone in Ridgeia piscesae and population structure of the North Eastern Pacific vestimentiferan symbionts.</title>
        <authorList>
            <person name="Perez M."/>
            <person name="Juniper K.S."/>
        </authorList>
    </citation>
    <scope>NUCLEOTIDE SEQUENCE [LARGE SCALE GENOMIC DNA]</scope>
    <source>
        <strain evidence="14">Ind10</strain>
        <strain evidence="13">Ind11</strain>
    </source>
</reference>
<comment type="similarity">
    <text evidence="9 10">Belongs to the thiamine-phosphate synthase family.</text>
</comment>
<dbReference type="EMBL" id="LDXT01000095">
    <property type="protein sequence ID" value="KRT53886.1"/>
    <property type="molecule type" value="Genomic_DNA"/>
</dbReference>
<dbReference type="EMBL" id="LMXI01000065">
    <property type="protein sequence ID" value="KRT59891.1"/>
    <property type="molecule type" value="Genomic_DNA"/>
</dbReference>
<dbReference type="PATRIC" id="fig|54398.3.peg.226"/>
<proteinExistence type="inferred from homology"/>
<dbReference type="PANTHER" id="PTHR20857:SF15">
    <property type="entry name" value="THIAMINE-PHOSPHATE SYNTHASE"/>
    <property type="match status" value="1"/>
</dbReference>
<evidence type="ECO:0000256" key="6">
    <source>
        <dbReference type="ARBA" id="ARBA00047334"/>
    </source>
</evidence>
<dbReference type="GO" id="GO:0009228">
    <property type="term" value="P:thiamine biosynthetic process"/>
    <property type="evidence" value="ECO:0007669"/>
    <property type="project" value="UniProtKB-KW"/>
</dbReference>
<evidence type="ECO:0000256" key="4">
    <source>
        <dbReference type="ARBA" id="ARBA00022842"/>
    </source>
</evidence>
<dbReference type="Pfam" id="PF02581">
    <property type="entry name" value="TMP-TENI"/>
    <property type="match status" value="1"/>
</dbReference>
<comment type="catalytic activity">
    <reaction evidence="7 9 10">
        <text>2-(2-carboxy-4-methylthiazol-5-yl)ethyl phosphate + 4-amino-2-methyl-5-(diphosphooxymethyl)pyrimidine + 2 H(+) = thiamine phosphate + CO2 + diphosphate</text>
        <dbReference type="Rhea" id="RHEA:47848"/>
        <dbReference type="ChEBI" id="CHEBI:15378"/>
        <dbReference type="ChEBI" id="CHEBI:16526"/>
        <dbReference type="ChEBI" id="CHEBI:33019"/>
        <dbReference type="ChEBI" id="CHEBI:37575"/>
        <dbReference type="ChEBI" id="CHEBI:57841"/>
        <dbReference type="ChEBI" id="CHEBI:62890"/>
        <dbReference type="EC" id="2.5.1.3"/>
    </reaction>
</comment>
<dbReference type="InterPro" id="IPR022998">
    <property type="entry name" value="ThiamineP_synth_TenI"/>
</dbReference>
<dbReference type="InterPro" id="IPR036206">
    <property type="entry name" value="ThiamineP_synth_sf"/>
</dbReference>
<dbReference type="HAMAP" id="MF_00097">
    <property type="entry name" value="TMP_synthase"/>
    <property type="match status" value="1"/>
</dbReference>